<dbReference type="EC" id="3.5.1.98" evidence="2"/>
<keyword evidence="9" id="KW-1185">Reference proteome</keyword>
<evidence type="ECO:0000256" key="1">
    <source>
        <dbReference type="ARBA" id="ARBA00006457"/>
    </source>
</evidence>
<evidence type="ECO:0000256" key="4">
    <source>
        <dbReference type="ARBA" id="ARBA00022853"/>
    </source>
</evidence>
<evidence type="ECO:0000259" key="7">
    <source>
        <dbReference type="Pfam" id="PF00850"/>
    </source>
</evidence>
<accession>A0ABP1FPM3</accession>
<feature type="compositionally biased region" description="Low complexity" evidence="6">
    <location>
        <begin position="449"/>
        <end position="462"/>
    </location>
</feature>
<dbReference type="Pfam" id="PF00850">
    <property type="entry name" value="Hist_deacetyl"/>
    <property type="match status" value="1"/>
</dbReference>
<comment type="similarity">
    <text evidence="1">Belongs to the histone deacetylase family. HD type 1 subfamily.</text>
</comment>
<feature type="compositionally biased region" description="Polar residues" evidence="6">
    <location>
        <begin position="463"/>
        <end position="473"/>
    </location>
</feature>
<keyword evidence="4" id="KW-0156">Chromatin regulator</keyword>
<dbReference type="InterPro" id="IPR003084">
    <property type="entry name" value="HDAC_I/II"/>
</dbReference>
<gene>
    <name evidence="8" type="primary">g4164</name>
    <name evidence="8" type="ORF">VP750_LOCUS3557</name>
</gene>
<evidence type="ECO:0000256" key="3">
    <source>
        <dbReference type="ARBA" id="ARBA00022801"/>
    </source>
</evidence>
<evidence type="ECO:0000256" key="5">
    <source>
        <dbReference type="ARBA" id="ARBA00048287"/>
    </source>
</evidence>
<sequence>MSSSKRKVAYFYDPEIGNYYYGTGHPMKPHRVKMAHSLIVHYGLANQMEIYHPHPASAPDMTKFHAEDYIEFLQNVTPENKEKMLEQMQVFNVGEDCPVFSQMFQFCQSYSGGSIGGAVKLNHGQADVVINWSGGLHHAKKAEASGFCYVNDIVLAILELLKYHARVLYVDIDIHHGDGVEEAFLTTDRVMTVSFHKFGGSFFPGTGNLDNCGHAEGRYHAVNVPLKEGMTDEAYEKLFKPVMRKVMEIYQPEAIVFQSGADSLAGDRLGAFNLSMKGHAECQQFMMTFGLPMLILGGGGYRINNVARCWAYETGRILGVELEDKLPEHEYRDLFKPEDRLHISVSYEHENLNTQEYLDSLQQKLFNNLSRIGTANGVGFYERPPESMRAEELEPPVAGAQRLWDGNTDADPYEDVPQPGRSRTDVDYSEEPLSANGRDSGSGYGEGATGAAAARRFASRTAQSPRAHSSSLLQGMHRSMLAPDSGATAMDIEKAAQG</sequence>
<comment type="catalytic activity">
    <reaction evidence="5">
        <text>N(6)-acetyl-L-lysyl-[histone] + H2O = L-lysyl-[histone] + acetate</text>
        <dbReference type="Rhea" id="RHEA:58196"/>
        <dbReference type="Rhea" id="RHEA-COMP:9845"/>
        <dbReference type="Rhea" id="RHEA-COMP:11338"/>
        <dbReference type="ChEBI" id="CHEBI:15377"/>
        <dbReference type="ChEBI" id="CHEBI:29969"/>
        <dbReference type="ChEBI" id="CHEBI:30089"/>
        <dbReference type="ChEBI" id="CHEBI:61930"/>
        <dbReference type="EC" id="3.5.1.98"/>
    </reaction>
</comment>
<dbReference type="PANTHER" id="PTHR10625:SF44">
    <property type="entry name" value="HISTONE DEACETYLASE 19"/>
    <property type="match status" value="1"/>
</dbReference>
<dbReference type="InterPro" id="IPR037138">
    <property type="entry name" value="His_deacetylse_dom_sf"/>
</dbReference>
<dbReference type="PRINTS" id="PR01270">
    <property type="entry name" value="HDASUPER"/>
</dbReference>
<dbReference type="Proteomes" id="UP001497392">
    <property type="component" value="Unassembled WGS sequence"/>
</dbReference>
<dbReference type="InterPro" id="IPR000286">
    <property type="entry name" value="HDACs"/>
</dbReference>
<feature type="domain" description="Histone deacetylase" evidence="7">
    <location>
        <begin position="25"/>
        <end position="314"/>
    </location>
</feature>
<reference evidence="8 9" key="1">
    <citation type="submission" date="2024-06" db="EMBL/GenBank/DDBJ databases">
        <authorList>
            <person name="Kraege A."/>
            <person name="Thomma B."/>
        </authorList>
    </citation>
    <scope>NUCLEOTIDE SEQUENCE [LARGE SCALE GENOMIC DNA]</scope>
</reference>
<feature type="region of interest" description="Disordered" evidence="6">
    <location>
        <begin position="402"/>
        <end position="498"/>
    </location>
</feature>
<evidence type="ECO:0000313" key="9">
    <source>
        <dbReference type="Proteomes" id="UP001497392"/>
    </source>
</evidence>
<dbReference type="EMBL" id="CAXHTA020000006">
    <property type="protein sequence ID" value="CAL5221898.1"/>
    <property type="molecule type" value="Genomic_DNA"/>
</dbReference>
<evidence type="ECO:0000313" key="8">
    <source>
        <dbReference type="EMBL" id="CAL5221898.1"/>
    </source>
</evidence>
<dbReference type="PANTHER" id="PTHR10625">
    <property type="entry name" value="HISTONE DEACETYLASE HDAC1-RELATED"/>
    <property type="match status" value="1"/>
</dbReference>
<evidence type="ECO:0000256" key="2">
    <source>
        <dbReference type="ARBA" id="ARBA00012111"/>
    </source>
</evidence>
<keyword evidence="3" id="KW-0378">Hydrolase</keyword>
<name>A0ABP1FPM3_9CHLO</name>
<dbReference type="PRINTS" id="PR01271">
    <property type="entry name" value="HISDACETLASE"/>
</dbReference>
<protein>
    <recommendedName>
        <fullName evidence="2">histone deacetylase</fullName>
        <ecNumber evidence="2">3.5.1.98</ecNumber>
    </recommendedName>
</protein>
<dbReference type="SUPFAM" id="SSF52768">
    <property type="entry name" value="Arginase/deacetylase"/>
    <property type="match status" value="1"/>
</dbReference>
<dbReference type="InterPro" id="IPR023801">
    <property type="entry name" value="His_deacetylse_dom"/>
</dbReference>
<dbReference type="InterPro" id="IPR023696">
    <property type="entry name" value="Ureohydrolase_dom_sf"/>
</dbReference>
<proteinExistence type="inferred from homology"/>
<organism evidence="8 9">
    <name type="scientific">Coccomyxa viridis</name>
    <dbReference type="NCBI Taxonomy" id="1274662"/>
    <lineage>
        <taxon>Eukaryota</taxon>
        <taxon>Viridiplantae</taxon>
        <taxon>Chlorophyta</taxon>
        <taxon>core chlorophytes</taxon>
        <taxon>Trebouxiophyceae</taxon>
        <taxon>Trebouxiophyceae incertae sedis</taxon>
        <taxon>Coccomyxaceae</taxon>
        <taxon>Coccomyxa</taxon>
    </lineage>
</organism>
<comment type="caution">
    <text evidence="8">The sequence shown here is derived from an EMBL/GenBank/DDBJ whole genome shotgun (WGS) entry which is preliminary data.</text>
</comment>
<dbReference type="Gene3D" id="3.40.800.20">
    <property type="entry name" value="Histone deacetylase domain"/>
    <property type="match status" value="1"/>
</dbReference>
<dbReference type="CDD" id="cd09991">
    <property type="entry name" value="HDAC_classI"/>
    <property type="match status" value="1"/>
</dbReference>
<evidence type="ECO:0000256" key="6">
    <source>
        <dbReference type="SAM" id="MobiDB-lite"/>
    </source>
</evidence>